<dbReference type="GO" id="GO:0004252">
    <property type="term" value="F:serine-type endopeptidase activity"/>
    <property type="evidence" value="ECO:0007669"/>
    <property type="project" value="InterPro"/>
</dbReference>
<dbReference type="EC" id="3.4.21.-" evidence="7"/>
<dbReference type="InterPro" id="IPR001254">
    <property type="entry name" value="Trypsin_dom"/>
</dbReference>
<feature type="active site" description="Charge relay system" evidence="6">
    <location>
        <position position="121"/>
    </location>
</feature>
<evidence type="ECO:0000256" key="5">
    <source>
        <dbReference type="ARBA" id="ARBA00022825"/>
    </source>
</evidence>
<feature type="signal peptide" evidence="7">
    <location>
        <begin position="1"/>
        <end position="25"/>
    </location>
</feature>
<evidence type="ECO:0000256" key="7">
    <source>
        <dbReference type="RuleBase" id="RU004296"/>
    </source>
</evidence>
<evidence type="ECO:0000256" key="3">
    <source>
        <dbReference type="ARBA" id="ARBA00022729"/>
    </source>
</evidence>
<accession>A0A2T4LPF9</accession>
<dbReference type="InterPro" id="IPR050966">
    <property type="entry name" value="Glutamyl_endopeptidase"/>
</dbReference>
<evidence type="ECO:0000256" key="4">
    <source>
        <dbReference type="ARBA" id="ARBA00022801"/>
    </source>
</evidence>
<evidence type="ECO:0000256" key="1">
    <source>
        <dbReference type="ARBA" id="ARBA00008764"/>
    </source>
</evidence>
<name>A0A2T4LPF9_9STAP</name>
<dbReference type="PRINTS" id="PR00839">
    <property type="entry name" value="V8PROTEASE"/>
</dbReference>
<dbReference type="InterPro" id="IPR008256">
    <property type="entry name" value="Peptidase_S1B"/>
</dbReference>
<dbReference type="SUPFAM" id="SSF50494">
    <property type="entry name" value="Trypsin-like serine proteases"/>
    <property type="match status" value="1"/>
</dbReference>
<keyword evidence="5 7" id="KW-0720">Serine protease</keyword>
<dbReference type="Gene3D" id="2.40.10.10">
    <property type="entry name" value="Trypsin-like serine proteases"/>
    <property type="match status" value="2"/>
</dbReference>
<dbReference type="PANTHER" id="PTHR15462">
    <property type="entry name" value="SERINE PROTEASE"/>
    <property type="match status" value="1"/>
</dbReference>
<evidence type="ECO:0000256" key="2">
    <source>
        <dbReference type="ARBA" id="ARBA00022670"/>
    </source>
</evidence>
<keyword evidence="2 7" id="KW-0645">Protease</keyword>
<keyword evidence="4 7" id="KW-0378">Hydrolase</keyword>
<protein>
    <recommendedName>
        <fullName evidence="7">Serine protease</fullName>
        <ecNumber evidence="7">3.4.21.-</ecNumber>
    </recommendedName>
</protein>
<dbReference type="GO" id="GO:0006508">
    <property type="term" value="P:proteolysis"/>
    <property type="evidence" value="ECO:0007669"/>
    <property type="project" value="UniProtKB-KW"/>
</dbReference>
<proteinExistence type="inferred from homology"/>
<dbReference type="AlphaFoldDB" id="A0A2T4LPF9"/>
<evidence type="ECO:0000313" key="9">
    <source>
        <dbReference type="EMBL" id="PTF61588.1"/>
    </source>
</evidence>
<comment type="similarity">
    <text evidence="1 7">Belongs to the peptidase S1B family.</text>
</comment>
<keyword evidence="3 7" id="KW-0732">Signal</keyword>
<dbReference type="Proteomes" id="UP000241208">
    <property type="component" value="Unassembled WGS sequence"/>
</dbReference>
<dbReference type="RefSeq" id="WP_107383875.1">
    <property type="nucleotide sequence ID" value="NZ_JABXWZ010000004.1"/>
</dbReference>
<dbReference type="InterPro" id="IPR009003">
    <property type="entry name" value="Peptidase_S1_PA"/>
</dbReference>
<gene>
    <name evidence="9" type="ORF">BUY34_12445</name>
</gene>
<evidence type="ECO:0000313" key="10">
    <source>
        <dbReference type="Proteomes" id="UP000241208"/>
    </source>
</evidence>
<reference evidence="9 10" key="1">
    <citation type="journal article" date="2016" name="Front. Microbiol.">
        <title>Comprehensive Phylogenetic Analysis of Bovine Non-aureus Staphylococci Species Based on Whole-Genome Sequencing.</title>
        <authorList>
            <person name="Naushad S."/>
            <person name="Barkema H.W."/>
            <person name="Luby C."/>
            <person name="Condas L.A."/>
            <person name="Nobrega D.B."/>
            <person name="Carson D.A."/>
            <person name="De Buck J."/>
        </authorList>
    </citation>
    <scope>NUCLEOTIDE SEQUENCE [LARGE SCALE GENOMIC DNA]</scope>
    <source>
        <strain evidence="9 10">SNUC 3829</strain>
    </source>
</reference>
<dbReference type="Pfam" id="PF00089">
    <property type="entry name" value="Trypsin"/>
    <property type="match status" value="1"/>
</dbReference>
<feature type="active site" description="Charge relay system" evidence="6">
    <location>
        <position position="240"/>
    </location>
</feature>
<feature type="chain" id="PRO_5039742799" description="Serine protease" evidence="7">
    <location>
        <begin position="26"/>
        <end position="438"/>
    </location>
</feature>
<dbReference type="PANTHER" id="PTHR15462:SF8">
    <property type="entry name" value="SERINE PROTEASE"/>
    <property type="match status" value="1"/>
</dbReference>
<feature type="domain" description="Peptidase S1" evidence="8">
    <location>
        <begin position="97"/>
        <end position="263"/>
    </location>
</feature>
<organism evidence="9 10">
    <name type="scientific">Staphylococcus cohnii</name>
    <dbReference type="NCBI Taxonomy" id="29382"/>
    <lineage>
        <taxon>Bacteria</taxon>
        <taxon>Bacillati</taxon>
        <taxon>Bacillota</taxon>
        <taxon>Bacilli</taxon>
        <taxon>Bacillales</taxon>
        <taxon>Staphylococcaceae</taxon>
        <taxon>Staphylococcus</taxon>
        <taxon>Staphylococcus cohnii species complex</taxon>
    </lineage>
</organism>
<feature type="active site" description="Charge relay system" evidence="6">
    <location>
        <position position="167"/>
    </location>
</feature>
<dbReference type="EMBL" id="PYZR01000223">
    <property type="protein sequence ID" value="PTF61588.1"/>
    <property type="molecule type" value="Genomic_DNA"/>
</dbReference>
<comment type="caution">
    <text evidence="9">The sequence shown here is derived from an EMBL/GenBank/DDBJ whole genome shotgun (WGS) entry which is preliminary data.</text>
</comment>
<dbReference type="InterPro" id="IPR043504">
    <property type="entry name" value="Peptidase_S1_PA_chymotrypsin"/>
</dbReference>
<sequence length="438" mass="49662">MLRSINKIVTSMLVFTLLFSHSVSANVSEKDNETAVTDVDSVEEPSSGTLDLNQDNLLPIEYTLDNKIERVIGTDQRIKVSNFKSTPYKQVVLLNMTFPNGKTYTGSGTMVGRDSVLTAGHNIYSKSAGGWASKIVVYAGVEGQKFHIGKAQSKKIHTLNQWINKRDFQYDLAIIKLNNNLGDKTGILPITSKVRLNESIETSGFPADKGSSIQFKSKGFLNKIEANNLYYDMDTNPGQSGSSVRNANNQIIGVHTFGGEDYNGATRLNELYIDYILHWMGKPKAHNYYKKVEVIRSNTNLWNDLNFNSKRSGKSIKIGSIYHAKYMYNHPNGQKYLSLYDSKDKWIGYLNKNDSKDVKNKLTGDKYNKKVSISKNKICVWNDLDFNSKRSVKNLKIGNVYHAKYKYNHPNGQKYLSLYDSNNKWIGYFNIKDVKILQ</sequence>
<evidence type="ECO:0000256" key="6">
    <source>
        <dbReference type="PIRSR" id="PIRSR608256-1"/>
    </source>
</evidence>
<evidence type="ECO:0000259" key="8">
    <source>
        <dbReference type="Pfam" id="PF00089"/>
    </source>
</evidence>